<dbReference type="GO" id="GO:0032591">
    <property type="term" value="C:dendritic spine membrane"/>
    <property type="evidence" value="ECO:0007669"/>
    <property type="project" value="UniProtKB-SubCell"/>
</dbReference>
<keyword evidence="5" id="KW-0165">Cleavage on pair of basic residues</keyword>
<dbReference type="GO" id="GO:0030672">
    <property type="term" value="C:synaptic vesicle membrane"/>
    <property type="evidence" value="ECO:0007669"/>
    <property type="project" value="UniProtKB-SubCell"/>
</dbReference>
<evidence type="ECO:0000256" key="7">
    <source>
        <dbReference type="ARBA" id="ARBA00022729"/>
    </source>
</evidence>
<evidence type="ECO:0000256" key="10">
    <source>
        <dbReference type="ARBA" id="ARBA00023136"/>
    </source>
</evidence>
<keyword evidence="7" id="KW-0732">Signal</keyword>
<accession>A0A4W4FHE3</accession>
<dbReference type="GO" id="GO:0038023">
    <property type="term" value="F:signaling receptor activity"/>
    <property type="evidence" value="ECO:0007669"/>
    <property type="project" value="InterPro"/>
</dbReference>
<reference evidence="25" key="2">
    <citation type="journal article" date="2017" name="Sci. Adv.">
        <title>A tail of two voltages: Proteomic comparison of the three electric organs of the electric eel.</title>
        <authorList>
            <person name="Traeger L.L."/>
            <person name="Sabat G."/>
            <person name="Barrett-Wilt G.A."/>
            <person name="Wells G.B."/>
            <person name="Sussman M.R."/>
        </authorList>
    </citation>
    <scope>NUCLEOTIDE SEQUENCE [LARGE SCALE GENOMIC DNA]</scope>
</reference>
<evidence type="ECO:0000256" key="5">
    <source>
        <dbReference type="ARBA" id="ARBA00022685"/>
    </source>
</evidence>
<dbReference type="GO" id="GO:0030177">
    <property type="term" value="P:positive regulation of Wnt signaling pathway"/>
    <property type="evidence" value="ECO:0007669"/>
    <property type="project" value="TreeGrafter"/>
</dbReference>
<keyword evidence="6 21" id="KW-0812">Transmembrane</keyword>
<organism evidence="24 25">
    <name type="scientific">Electrophorus electricus</name>
    <name type="common">Electric eel</name>
    <name type="synonym">Gymnotus electricus</name>
    <dbReference type="NCBI Taxonomy" id="8005"/>
    <lineage>
        <taxon>Eukaryota</taxon>
        <taxon>Metazoa</taxon>
        <taxon>Chordata</taxon>
        <taxon>Craniata</taxon>
        <taxon>Vertebrata</taxon>
        <taxon>Euteleostomi</taxon>
        <taxon>Actinopterygii</taxon>
        <taxon>Neopterygii</taxon>
        <taxon>Teleostei</taxon>
        <taxon>Ostariophysi</taxon>
        <taxon>Gymnotiformes</taxon>
        <taxon>Gymnotoidei</taxon>
        <taxon>Gymnotidae</taxon>
        <taxon>Electrophorus</taxon>
    </lineage>
</organism>
<evidence type="ECO:0000313" key="24">
    <source>
        <dbReference type="Ensembl" id="ENSEEEP00000023552.2"/>
    </source>
</evidence>
<protein>
    <recommendedName>
        <fullName evidence="3">Renin receptor</fullName>
    </recommendedName>
    <alternativeName>
        <fullName evidence="18">ATPase H(+)-transporting lysosomal accessory protein 2</fullName>
    </alternativeName>
    <alternativeName>
        <fullName evidence="17">ATPase H(+)-transporting lysosomal-interacting protein 2</fullName>
    </alternativeName>
    <alternativeName>
        <fullName evidence="16">Renin/prorenin receptor</fullName>
    </alternativeName>
</protein>
<evidence type="ECO:0000256" key="15">
    <source>
        <dbReference type="ARBA" id="ARBA00029432"/>
    </source>
</evidence>
<evidence type="ECO:0000256" key="18">
    <source>
        <dbReference type="ARBA" id="ARBA00032473"/>
    </source>
</evidence>
<comment type="subcellular location">
    <subcellularLocation>
        <location evidence="13">Cell projection</location>
        <location evidence="13">Dendritic spine membrane</location>
        <topology evidence="13">Single-pass type I membrane protein</topology>
    </subcellularLocation>
    <subcellularLocation>
        <location evidence="15">Cytoplasmic vesicle</location>
        <location evidence="15">Autophagosome membrane</location>
        <topology evidence="15">Single-pass type I membrane protein</topology>
    </subcellularLocation>
    <subcellularLocation>
        <location evidence="14">Cytoplasmic vesicle</location>
        <location evidence="14">Clathrin-coated vesicle membrane</location>
        <topology evidence="14">Single-pass type I membrane protein</topology>
    </subcellularLocation>
    <subcellularLocation>
        <location evidence="12">Cytoplasmic vesicle</location>
        <location evidence="12">Secretory vesicle</location>
        <location evidence="12">Synaptic vesicle membrane</location>
        <topology evidence="12">Single-pass type I membrane protein</topology>
    </subcellularLocation>
    <subcellularLocation>
        <location evidence="1">Endoplasmic reticulum membrane</location>
        <topology evidence="1">Single-pass type I membrane protein</topology>
    </subcellularLocation>
    <subcellularLocation>
        <location evidence="2">Lysosome membrane</location>
        <topology evidence="2">Single-pass type I membrane protein</topology>
    </subcellularLocation>
</comment>
<reference evidence="25" key="1">
    <citation type="journal article" date="2014" name="Science">
        <title>Nonhuman genetics. Genomic basis for the convergent evolution of electric organs.</title>
        <authorList>
            <person name="Gallant J.R."/>
            <person name="Traeger L.L."/>
            <person name="Volkening J.D."/>
            <person name="Moffett H."/>
            <person name="Chen P.H."/>
            <person name="Novina C.D."/>
            <person name="Phillips G.N.Jr."/>
            <person name="Anand R."/>
            <person name="Wells G.B."/>
            <person name="Pinch M."/>
            <person name="Guth R."/>
            <person name="Unguez G.A."/>
            <person name="Albert J.S."/>
            <person name="Zakon H.H."/>
            <person name="Samanta M.P."/>
            <person name="Sussman M.R."/>
        </authorList>
    </citation>
    <scope>NUCLEOTIDE SEQUENCE [LARGE SCALE GENOMIC DNA]</scope>
</reference>
<keyword evidence="10 21" id="KW-0472">Membrane</keyword>
<sequence>KWKSSDKPAMMHRPSVLVTFAALANVLAGVSGDRLTVLRSPQYVRFREGQWPLSGEKVPDLVSLTMGFSVQEDLDWPGLGAGSLFQRPRANVLIAVRGVGSLDLPSNASSYPLENPVPFTLDSVANTIHTLFAESTPVVLQLAPSQERLYMMGMANTVFEDLPVTLQQIRARLSQDGSVLHTLPLRSLSRNNEADLLFLSEVQVLHDICALLLRHKHLARDQAPDLFSLELAGLEELARRYGTDSSQFQDSTKILATALQKFADDVSGVYGNNAVVEVVTVKTFEAPLTRKARSILESNRGSNPGSPYNRAYKYNFDYAVIFNIVLWLVIAMALAVLVIAYNLWNMDPGYDSIIYRMTNQKIRMD</sequence>
<dbReference type="InterPro" id="IPR057318">
    <property type="entry name" value="RENR_N"/>
</dbReference>
<dbReference type="GO" id="GO:0030665">
    <property type="term" value="C:clathrin-coated vesicle membrane"/>
    <property type="evidence" value="ECO:0007669"/>
    <property type="project" value="UniProtKB-SubCell"/>
</dbReference>
<dbReference type="Pfam" id="PF25294">
    <property type="entry name" value="RENR_N"/>
    <property type="match status" value="1"/>
</dbReference>
<evidence type="ECO:0000256" key="3">
    <source>
        <dbReference type="ARBA" id="ARBA00014237"/>
    </source>
</evidence>
<name>A0A4W4FHE3_ELEEL</name>
<evidence type="ECO:0000256" key="20">
    <source>
        <dbReference type="ARBA" id="ARBA00046601"/>
    </source>
</evidence>
<dbReference type="GO" id="GO:0035622">
    <property type="term" value="P:intrahepatic bile duct development"/>
    <property type="evidence" value="ECO:0007669"/>
    <property type="project" value="Ensembl"/>
</dbReference>
<keyword evidence="9 21" id="KW-1133">Transmembrane helix</keyword>
<dbReference type="InterPro" id="IPR012493">
    <property type="entry name" value="Renin_rcpt"/>
</dbReference>
<evidence type="ECO:0000256" key="19">
    <source>
        <dbReference type="ARBA" id="ARBA00045569"/>
    </source>
</evidence>
<dbReference type="PANTHER" id="PTHR13351">
    <property type="entry name" value="RENIN RECEPTOR"/>
    <property type="match status" value="1"/>
</dbReference>
<evidence type="ECO:0000259" key="22">
    <source>
        <dbReference type="Pfam" id="PF07850"/>
    </source>
</evidence>
<dbReference type="Pfam" id="PF07850">
    <property type="entry name" value="Renin_r"/>
    <property type="match status" value="1"/>
</dbReference>
<comment type="subunit">
    <text evidence="20">Interacts with renin. Accessory component of the multisubunit proton-transporting vacuolar (V)-ATPase protein pump. Interacts (via N-terminus) with ATP6AP1 (via N-terminus). Interacts with ATP6V0D1; ATP6V0D1 is a V-ATPase complex subunit and the interaction promotes V-ATPase complex assembly. Interacts with TMEM9; TMEM9 is a V-ATPase assembly regulator and the interaction induces the interaction with ATP6V0D1. Interacts with VMA21 (via N-terminus); VMA21 is a V-ATPase accessory component.</text>
</comment>
<evidence type="ECO:0000256" key="17">
    <source>
        <dbReference type="ARBA" id="ARBA00031536"/>
    </source>
</evidence>
<feature type="transmembrane region" description="Helical" evidence="21">
    <location>
        <begin position="318"/>
        <end position="344"/>
    </location>
</feature>
<reference evidence="24" key="4">
    <citation type="submission" date="2025-08" db="UniProtKB">
        <authorList>
            <consortium name="Ensembl"/>
        </authorList>
    </citation>
    <scope>IDENTIFICATION</scope>
</reference>
<dbReference type="GO" id="GO:0005765">
    <property type="term" value="C:lysosomal membrane"/>
    <property type="evidence" value="ECO:0007669"/>
    <property type="project" value="UniProtKB-SubCell"/>
</dbReference>
<dbReference type="PANTHER" id="PTHR13351:SF1">
    <property type="entry name" value="RENIN RECEPTOR"/>
    <property type="match status" value="1"/>
</dbReference>
<feature type="domain" description="Renin receptor N-terminal" evidence="23">
    <location>
        <begin position="32"/>
        <end position="282"/>
    </location>
</feature>
<evidence type="ECO:0000256" key="9">
    <source>
        <dbReference type="ARBA" id="ARBA00022989"/>
    </source>
</evidence>
<evidence type="ECO:0000256" key="4">
    <source>
        <dbReference type="ARBA" id="ARBA00022475"/>
    </source>
</evidence>
<evidence type="ECO:0000256" key="14">
    <source>
        <dbReference type="ARBA" id="ARBA00029430"/>
    </source>
</evidence>
<dbReference type="GO" id="GO:0045176">
    <property type="term" value="P:apical protein localization"/>
    <property type="evidence" value="ECO:0007669"/>
    <property type="project" value="Ensembl"/>
</dbReference>
<evidence type="ECO:0000256" key="6">
    <source>
        <dbReference type="ARBA" id="ARBA00022692"/>
    </source>
</evidence>
<dbReference type="Ensembl" id="ENSEEET00000023818.2">
    <property type="protein sequence ID" value="ENSEEEP00000023552.2"/>
    <property type="gene ID" value="ENSEEEG00000011421.2"/>
</dbReference>
<evidence type="ECO:0000256" key="16">
    <source>
        <dbReference type="ARBA" id="ARBA00030875"/>
    </source>
</evidence>
<keyword evidence="11" id="KW-0675">Receptor</keyword>
<reference evidence="24" key="5">
    <citation type="submission" date="2025-09" db="UniProtKB">
        <authorList>
            <consortium name="Ensembl"/>
        </authorList>
    </citation>
    <scope>IDENTIFICATION</scope>
</reference>
<evidence type="ECO:0000256" key="21">
    <source>
        <dbReference type="SAM" id="Phobius"/>
    </source>
</evidence>
<evidence type="ECO:0000259" key="23">
    <source>
        <dbReference type="Pfam" id="PF25294"/>
    </source>
</evidence>
<comment type="function">
    <text evidence="19">Multifunctional protein which functions as a renin, prorenin cellular receptor and is involved in the assembly of the lysosomal proton-transporting V-type ATPase (V-ATPase) and the acidification of the endo-lysosomal system. May mediate renin-dependent cellular responses by activating ERK1 and ERK2. By increasing the catalytic efficiency of renin in AGT/angiotensinogen conversion to angiotensin I, may also play a role in the renin-angiotensin system (RAS). Through its function in V-type ATPase (v-ATPase) assembly and acidification of the lysosome it regulates protein degradation and may control different signaling pathways important for proper brain development, synapse morphology and synaptic transmission.</text>
</comment>
<gene>
    <name evidence="24" type="primary">ATP6AP2</name>
</gene>
<feature type="domain" description="Renin receptor-like C-terminal transmembrane spanning segment" evidence="22">
    <location>
        <begin position="290"/>
        <end position="365"/>
    </location>
</feature>
<dbReference type="InterPro" id="IPR056780">
    <property type="entry name" value="Renin_r_C"/>
</dbReference>
<evidence type="ECO:0000313" key="25">
    <source>
        <dbReference type="Proteomes" id="UP000314983"/>
    </source>
</evidence>
<dbReference type="GO" id="GO:0009897">
    <property type="term" value="C:external side of plasma membrane"/>
    <property type="evidence" value="ECO:0007669"/>
    <property type="project" value="TreeGrafter"/>
</dbReference>
<reference evidence="24" key="3">
    <citation type="submission" date="2020-05" db="EMBL/GenBank/DDBJ databases">
        <title>Electrophorus electricus (electric eel) genome, fEleEle1, primary haplotype.</title>
        <authorList>
            <person name="Myers G."/>
            <person name="Meyer A."/>
            <person name="Fedrigo O."/>
            <person name="Formenti G."/>
            <person name="Rhie A."/>
            <person name="Tracey A."/>
            <person name="Sims Y."/>
            <person name="Jarvis E.D."/>
        </authorList>
    </citation>
    <scope>NUCLEOTIDE SEQUENCE [LARGE SCALE GENOMIC DNA]</scope>
</reference>
<evidence type="ECO:0000256" key="11">
    <source>
        <dbReference type="ARBA" id="ARBA00023170"/>
    </source>
</evidence>
<keyword evidence="4" id="KW-1003">Cell membrane</keyword>
<evidence type="ECO:0000256" key="12">
    <source>
        <dbReference type="ARBA" id="ARBA00029428"/>
    </source>
</evidence>
<evidence type="ECO:0000256" key="2">
    <source>
        <dbReference type="ARBA" id="ARBA00004352"/>
    </source>
</evidence>
<dbReference type="GeneTree" id="ENSGT00390000008856"/>
<dbReference type="Proteomes" id="UP000314983">
    <property type="component" value="Chromosome 21"/>
</dbReference>
<evidence type="ECO:0000256" key="13">
    <source>
        <dbReference type="ARBA" id="ARBA00029429"/>
    </source>
</evidence>
<dbReference type="GO" id="GO:0000421">
    <property type="term" value="C:autophagosome membrane"/>
    <property type="evidence" value="ECO:0007669"/>
    <property type="project" value="UniProtKB-SubCell"/>
</dbReference>
<evidence type="ECO:0000256" key="8">
    <source>
        <dbReference type="ARBA" id="ARBA00022824"/>
    </source>
</evidence>
<dbReference type="GO" id="GO:0005789">
    <property type="term" value="C:endoplasmic reticulum membrane"/>
    <property type="evidence" value="ECO:0007669"/>
    <property type="project" value="UniProtKB-SubCell"/>
</dbReference>
<evidence type="ECO:0000256" key="1">
    <source>
        <dbReference type="ARBA" id="ARBA00004115"/>
    </source>
</evidence>
<keyword evidence="8" id="KW-0256">Endoplasmic reticulum</keyword>
<dbReference type="AlphaFoldDB" id="A0A4W4FHE3"/>
<keyword evidence="25" id="KW-1185">Reference proteome</keyword>
<proteinExistence type="predicted"/>